<dbReference type="Proteomes" id="UP000190188">
    <property type="component" value="Unassembled WGS sequence"/>
</dbReference>
<dbReference type="RefSeq" id="WP_078497525.1">
    <property type="nucleotide sequence ID" value="NZ_MSZX01000002.1"/>
</dbReference>
<dbReference type="AlphaFoldDB" id="A0A1T2XKC4"/>
<reference evidence="1 2" key="1">
    <citation type="submission" date="2017-01" db="EMBL/GenBank/DDBJ databases">
        <title>Genome analysis of Paenibacillus selenitrireducens ES3-24.</title>
        <authorList>
            <person name="Xu D."/>
            <person name="Yao R."/>
            <person name="Zheng S."/>
        </authorList>
    </citation>
    <scope>NUCLEOTIDE SEQUENCE [LARGE SCALE GENOMIC DNA]</scope>
    <source>
        <strain evidence="1 2">ES3-24</strain>
    </source>
</reference>
<accession>A0A1T2XKC4</accession>
<gene>
    <name evidence="1" type="ORF">BVG16_05370</name>
</gene>
<evidence type="ECO:0000313" key="2">
    <source>
        <dbReference type="Proteomes" id="UP000190188"/>
    </source>
</evidence>
<dbReference type="STRING" id="1324314.BVG16_05370"/>
<evidence type="ECO:0008006" key="3">
    <source>
        <dbReference type="Google" id="ProtNLM"/>
    </source>
</evidence>
<evidence type="ECO:0000313" key="1">
    <source>
        <dbReference type="EMBL" id="OPA80176.1"/>
    </source>
</evidence>
<sequence length="220" mass="23940">MERKLVQGQQTSPEYLPLPSLECIQVPKIFDWIVKVTQIVDESTIDPAACLPLPSSFSVSVELTSVQAVEKPGSVRENVVVTIGGTTLTLQRVVIRKTGTYLVTITDTSVVPNVVHCTYTKSFVRFEKVLLCAPPGTDVDVTVIPSGTTIEVLDVVDNTLVNVDINICQSIQVTAIVKLMVEAELCQPRADIPIPENPCVVTFPHQCPAIFPGHPYPFAT</sequence>
<organism evidence="1 2">
    <name type="scientific">Paenibacillus selenitireducens</name>
    <dbReference type="NCBI Taxonomy" id="1324314"/>
    <lineage>
        <taxon>Bacteria</taxon>
        <taxon>Bacillati</taxon>
        <taxon>Bacillota</taxon>
        <taxon>Bacilli</taxon>
        <taxon>Bacillales</taxon>
        <taxon>Paenibacillaceae</taxon>
        <taxon>Paenibacillus</taxon>
    </lineage>
</organism>
<comment type="caution">
    <text evidence="1">The sequence shown here is derived from an EMBL/GenBank/DDBJ whole genome shotgun (WGS) entry which is preliminary data.</text>
</comment>
<proteinExistence type="predicted"/>
<name>A0A1T2XKC4_9BACL</name>
<dbReference type="EMBL" id="MSZX01000002">
    <property type="protein sequence ID" value="OPA80176.1"/>
    <property type="molecule type" value="Genomic_DNA"/>
</dbReference>
<protein>
    <recommendedName>
        <fullName evidence="3">DUF3794 domain-containing protein</fullName>
    </recommendedName>
</protein>
<dbReference type="OrthoDB" id="2680078at2"/>
<keyword evidence="2" id="KW-1185">Reference proteome</keyword>